<feature type="compositionally biased region" description="Pro residues" evidence="8">
    <location>
        <begin position="321"/>
        <end position="334"/>
    </location>
</feature>
<organism evidence="10 11">
    <name type="scientific">Lophiotrema nucula</name>
    <dbReference type="NCBI Taxonomy" id="690887"/>
    <lineage>
        <taxon>Eukaryota</taxon>
        <taxon>Fungi</taxon>
        <taxon>Dikarya</taxon>
        <taxon>Ascomycota</taxon>
        <taxon>Pezizomycotina</taxon>
        <taxon>Dothideomycetes</taxon>
        <taxon>Pleosporomycetidae</taxon>
        <taxon>Pleosporales</taxon>
        <taxon>Lophiotremataceae</taxon>
        <taxon>Lophiotrema</taxon>
    </lineage>
</organism>
<dbReference type="PANTHER" id="PTHR15316:SF1">
    <property type="entry name" value="SPLICING FACTOR 3A SUBUNIT 1"/>
    <property type="match status" value="1"/>
</dbReference>
<evidence type="ECO:0000256" key="5">
    <source>
        <dbReference type="ARBA" id="ARBA00023187"/>
    </source>
</evidence>
<dbReference type="InterPro" id="IPR035967">
    <property type="entry name" value="SWAP/Surp_sf"/>
</dbReference>
<keyword evidence="11" id="KW-1185">Reference proteome</keyword>
<gene>
    <name evidence="10" type="ORF">BDV96DRAFT_615404</name>
</gene>
<dbReference type="Proteomes" id="UP000799770">
    <property type="component" value="Unassembled WGS sequence"/>
</dbReference>
<dbReference type="GO" id="GO:0045292">
    <property type="term" value="P:mRNA cis splicing, via spliceosome"/>
    <property type="evidence" value="ECO:0007669"/>
    <property type="project" value="InterPro"/>
</dbReference>
<evidence type="ECO:0000256" key="7">
    <source>
        <dbReference type="SAM" id="Coils"/>
    </source>
</evidence>
<dbReference type="Pfam" id="PF12230">
    <property type="entry name" value="PRP21_like_P"/>
    <property type="match status" value="1"/>
</dbReference>
<dbReference type="InterPro" id="IPR045146">
    <property type="entry name" value="SF3A1"/>
</dbReference>
<feature type="domain" description="SURP motif" evidence="9">
    <location>
        <begin position="129"/>
        <end position="171"/>
    </location>
</feature>
<evidence type="ECO:0000313" key="10">
    <source>
        <dbReference type="EMBL" id="KAF2110077.1"/>
    </source>
</evidence>
<keyword evidence="5" id="KW-0508">mRNA splicing</keyword>
<feature type="region of interest" description="Disordered" evidence="8">
    <location>
        <begin position="1"/>
        <end position="30"/>
    </location>
</feature>
<dbReference type="GO" id="GO:0003723">
    <property type="term" value="F:RNA binding"/>
    <property type="evidence" value="ECO:0007669"/>
    <property type="project" value="InterPro"/>
</dbReference>
<dbReference type="InterPro" id="IPR000061">
    <property type="entry name" value="Surp"/>
</dbReference>
<evidence type="ECO:0000256" key="8">
    <source>
        <dbReference type="SAM" id="MobiDB-lite"/>
    </source>
</evidence>
<feature type="compositionally biased region" description="Low complexity" evidence="8">
    <location>
        <begin position="358"/>
        <end position="367"/>
    </location>
</feature>
<evidence type="ECO:0000256" key="4">
    <source>
        <dbReference type="ARBA" id="ARBA00022737"/>
    </source>
</evidence>
<dbReference type="GO" id="GO:0000381">
    <property type="term" value="P:regulation of alternative mRNA splicing, via spliceosome"/>
    <property type="evidence" value="ECO:0007669"/>
    <property type="project" value="TreeGrafter"/>
</dbReference>
<feature type="compositionally biased region" description="Basic and acidic residues" evidence="8">
    <location>
        <begin position="345"/>
        <end position="357"/>
    </location>
</feature>
<dbReference type="AlphaFoldDB" id="A0A6A5YU81"/>
<keyword evidence="4" id="KW-0677">Repeat</keyword>
<dbReference type="FunFam" id="1.10.10.790:FF:000001">
    <property type="entry name" value="Splicing factor 3a, subunit 1"/>
    <property type="match status" value="1"/>
</dbReference>
<feature type="region of interest" description="Disordered" evidence="8">
    <location>
        <begin position="89"/>
        <end position="112"/>
    </location>
</feature>
<evidence type="ECO:0000256" key="6">
    <source>
        <dbReference type="ARBA" id="ARBA00023242"/>
    </source>
</evidence>
<evidence type="ECO:0000256" key="1">
    <source>
        <dbReference type="ARBA" id="ARBA00004123"/>
    </source>
</evidence>
<dbReference type="SMART" id="SM00648">
    <property type="entry name" value="SWAP"/>
    <property type="match status" value="2"/>
</dbReference>
<proteinExistence type="predicted"/>
<comment type="subcellular location">
    <subcellularLocation>
        <location evidence="1">Nucleus</location>
    </subcellularLocation>
</comment>
<sequence>MAATTPNGAEASTTEGDLMVKPPENVVIPPKGVREDIHKTTDFIFRKGDPMLDGMRERSRNNPKFSFLFEADPYFSYFAWHLQQLREGKGTTASGGRAAVPQKPKGPPKPPDFRFSARMPTISALDLEILKATALWTAKNGENWLKELRNREGNNFQFDFLRPNHSYHQYFRNIVDQYRLLLEDERSVKDRIDELRRNIENRFNVLDKAKSRAEYVRYTSAQKEKEDKRIEDEKKEYAQIDWNDFVVIATVTFDEADDAAELPPPTSLNDLQSASLEMKAKMSLSNRRIEEAAPDEQTYYNISQQAPPVQPPVQPYMPAPPPPQPMYAPPPPVGYAPARDEEDERYAREQQLEREKAAQAQAAAKNAPSNMNIREGYRRENKKKGPVAMLLCPNCKQQVPADELDAHMKIELLDPRWKEQREKSDARYASTNLNTVDVANNLKRFASMRADIYDDATGMPITEEEAARRKKAALSYDGQPDPAKDALRLQEMQSLNVQDQLRRIQEKHGGK</sequence>
<accession>A0A6A5YU81</accession>
<feature type="compositionally biased region" description="Polar residues" evidence="8">
    <location>
        <begin position="1"/>
        <end position="15"/>
    </location>
</feature>
<dbReference type="InterPro" id="IPR022030">
    <property type="entry name" value="SF3A1_dom"/>
</dbReference>
<keyword evidence="7" id="KW-0175">Coiled coil</keyword>
<evidence type="ECO:0000313" key="11">
    <source>
        <dbReference type="Proteomes" id="UP000799770"/>
    </source>
</evidence>
<reference evidence="10" key="1">
    <citation type="journal article" date="2020" name="Stud. Mycol.">
        <title>101 Dothideomycetes genomes: a test case for predicting lifestyles and emergence of pathogens.</title>
        <authorList>
            <person name="Haridas S."/>
            <person name="Albert R."/>
            <person name="Binder M."/>
            <person name="Bloem J."/>
            <person name="Labutti K."/>
            <person name="Salamov A."/>
            <person name="Andreopoulos B."/>
            <person name="Baker S."/>
            <person name="Barry K."/>
            <person name="Bills G."/>
            <person name="Bluhm B."/>
            <person name="Cannon C."/>
            <person name="Castanera R."/>
            <person name="Culley D."/>
            <person name="Daum C."/>
            <person name="Ezra D."/>
            <person name="Gonzalez J."/>
            <person name="Henrissat B."/>
            <person name="Kuo A."/>
            <person name="Liang C."/>
            <person name="Lipzen A."/>
            <person name="Lutzoni F."/>
            <person name="Magnuson J."/>
            <person name="Mondo S."/>
            <person name="Nolan M."/>
            <person name="Ohm R."/>
            <person name="Pangilinan J."/>
            <person name="Park H.-J."/>
            <person name="Ramirez L."/>
            <person name="Alfaro M."/>
            <person name="Sun H."/>
            <person name="Tritt A."/>
            <person name="Yoshinaga Y."/>
            <person name="Zwiers L.-H."/>
            <person name="Turgeon B."/>
            <person name="Goodwin S."/>
            <person name="Spatafora J."/>
            <person name="Crous P."/>
            <person name="Grigoriev I."/>
        </authorList>
    </citation>
    <scope>NUCLEOTIDE SEQUENCE</scope>
    <source>
        <strain evidence="10">CBS 627.86</strain>
    </source>
</reference>
<dbReference type="OrthoDB" id="447637at2759"/>
<dbReference type="PANTHER" id="PTHR15316">
    <property type="entry name" value="SPLICEOSOME ASSOCIATED PROTEIN 114/SWAP SPLICING FACTOR-RELATED"/>
    <property type="match status" value="1"/>
</dbReference>
<feature type="domain" description="SURP motif" evidence="9">
    <location>
        <begin position="36"/>
        <end position="78"/>
    </location>
</feature>
<dbReference type="PROSITE" id="PS50128">
    <property type="entry name" value="SURP"/>
    <property type="match status" value="2"/>
</dbReference>
<keyword evidence="3" id="KW-0747">Spliceosome</keyword>
<dbReference type="Gene3D" id="1.10.10.790">
    <property type="entry name" value="Surp module"/>
    <property type="match status" value="2"/>
</dbReference>
<dbReference type="GO" id="GO:0005686">
    <property type="term" value="C:U2 snRNP"/>
    <property type="evidence" value="ECO:0007669"/>
    <property type="project" value="TreeGrafter"/>
</dbReference>
<dbReference type="Pfam" id="PF01805">
    <property type="entry name" value="Surp"/>
    <property type="match status" value="2"/>
</dbReference>
<dbReference type="SUPFAM" id="SSF109905">
    <property type="entry name" value="Surp module (SWAP domain)"/>
    <property type="match status" value="2"/>
</dbReference>
<protein>
    <submittedName>
        <fullName evidence="10">Pre-mRNA splicing factor PRP21 like protein-domain-containing protein</fullName>
    </submittedName>
</protein>
<dbReference type="GO" id="GO:0071004">
    <property type="term" value="C:U2-type prespliceosome"/>
    <property type="evidence" value="ECO:0007669"/>
    <property type="project" value="TreeGrafter"/>
</dbReference>
<dbReference type="EMBL" id="ML977339">
    <property type="protein sequence ID" value="KAF2110077.1"/>
    <property type="molecule type" value="Genomic_DNA"/>
</dbReference>
<evidence type="ECO:0000256" key="2">
    <source>
        <dbReference type="ARBA" id="ARBA00022664"/>
    </source>
</evidence>
<keyword evidence="6" id="KW-0539">Nucleus</keyword>
<evidence type="ECO:0000259" key="9">
    <source>
        <dbReference type="PROSITE" id="PS50128"/>
    </source>
</evidence>
<feature type="region of interest" description="Disordered" evidence="8">
    <location>
        <begin position="321"/>
        <end position="371"/>
    </location>
</feature>
<name>A0A6A5YU81_9PLEO</name>
<feature type="coiled-coil region" evidence="7">
    <location>
        <begin position="178"/>
        <end position="212"/>
    </location>
</feature>
<keyword evidence="2" id="KW-0507">mRNA processing</keyword>
<evidence type="ECO:0000256" key="3">
    <source>
        <dbReference type="ARBA" id="ARBA00022728"/>
    </source>
</evidence>
<dbReference type="GO" id="GO:0071013">
    <property type="term" value="C:catalytic step 2 spliceosome"/>
    <property type="evidence" value="ECO:0007669"/>
    <property type="project" value="TreeGrafter"/>
</dbReference>